<feature type="non-terminal residue" evidence="2">
    <location>
        <position position="98"/>
    </location>
</feature>
<dbReference type="Gene3D" id="3.20.20.30">
    <property type="entry name" value="Luciferase-like domain"/>
    <property type="match status" value="1"/>
</dbReference>
<dbReference type="SUPFAM" id="SSF51679">
    <property type="entry name" value="Bacterial luciferase-like"/>
    <property type="match status" value="1"/>
</dbReference>
<name>A0A383C6P4_9ZZZZ</name>
<reference evidence="2" key="1">
    <citation type="submission" date="2018-05" db="EMBL/GenBank/DDBJ databases">
        <authorList>
            <person name="Lanie J.A."/>
            <person name="Ng W.-L."/>
            <person name="Kazmierczak K.M."/>
            <person name="Andrzejewski T.M."/>
            <person name="Davidsen T.M."/>
            <person name="Wayne K.J."/>
            <person name="Tettelin H."/>
            <person name="Glass J.I."/>
            <person name="Rusch D."/>
            <person name="Podicherti R."/>
            <person name="Tsui H.-C.T."/>
            <person name="Winkler M.E."/>
        </authorList>
    </citation>
    <scope>NUCLEOTIDE SEQUENCE</scope>
</reference>
<accession>A0A383C6P4</accession>
<evidence type="ECO:0000259" key="1">
    <source>
        <dbReference type="Pfam" id="PF00296"/>
    </source>
</evidence>
<evidence type="ECO:0000313" key="2">
    <source>
        <dbReference type="EMBL" id="SVE28076.1"/>
    </source>
</evidence>
<dbReference type="InterPro" id="IPR036661">
    <property type="entry name" value="Luciferase-like_sf"/>
</dbReference>
<organism evidence="2">
    <name type="scientific">marine metagenome</name>
    <dbReference type="NCBI Taxonomy" id="408172"/>
    <lineage>
        <taxon>unclassified sequences</taxon>
        <taxon>metagenomes</taxon>
        <taxon>ecological metagenomes</taxon>
    </lineage>
</organism>
<dbReference type="InterPro" id="IPR011251">
    <property type="entry name" value="Luciferase-like_dom"/>
</dbReference>
<dbReference type="Pfam" id="PF00296">
    <property type="entry name" value="Bac_luciferase"/>
    <property type="match status" value="1"/>
</dbReference>
<protein>
    <recommendedName>
        <fullName evidence="1">Luciferase-like domain-containing protein</fullName>
    </recommendedName>
</protein>
<sequence>VDFGLHVGTRRAGATPEGLESIAIRAEELGFSYIGFPDHVIIPHKVDSKYPYNKQGLWPAQDTGTCLEQLMTLAYVAAVTKNIRLLTSVMVLPHRSPV</sequence>
<dbReference type="EMBL" id="UINC01206442">
    <property type="protein sequence ID" value="SVE28076.1"/>
    <property type="molecule type" value="Genomic_DNA"/>
</dbReference>
<dbReference type="GO" id="GO:0016705">
    <property type="term" value="F:oxidoreductase activity, acting on paired donors, with incorporation or reduction of molecular oxygen"/>
    <property type="evidence" value="ECO:0007669"/>
    <property type="project" value="InterPro"/>
</dbReference>
<gene>
    <name evidence="2" type="ORF">METZ01_LOCUS480930</name>
</gene>
<proteinExistence type="predicted"/>
<feature type="domain" description="Luciferase-like" evidence="1">
    <location>
        <begin position="12"/>
        <end position="98"/>
    </location>
</feature>
<feature type="non-terminal residue" evidence="2">
    <location>
        <position position="1"/>
    </location>
</feature>
<dbReference type="AlphaFoldDB" id="A0A383C6P4"/>